<sequence>MSVKVELIDFLPSQFTSTDDDHHDNNNLINLLKYKINIIPTKRYSLEFSSLNVSGYYSAWHVGPNCFDIVLSNDYYRFIVTNGSALSVFPRAETAEEYENKSIGRKALFEVEFEEITCFNCLKLIKEKDEEYIYASTDPYVVKIKVSDIMRKNPLLVWKSKETYYNIWGLDVMGSQLYVVDYEKSVMILDREHGDHLQYLDDDIGKIEGGGFGIHCFSENEILMSHNSCLELFEKQQGKWNSIRKSSFRMNFAYSIFYEKASDLIYVSDNGGYRLVVVRREDLSKVKSVSGNYKSFGIIIDPLSGLLYVCDSGQFGVLIYS</sequence>
<dbReference type="RefSeq" id="XP_002671756.1">
    <property type="nucleotide sequence ID" value="XM_002671710.1"/>
</dbReference>
<dbReference type="VEuPathDB" id="AmoebaDB:NAEGRDRAFT_73239"/>
<proteinExistence type="predicted"/>
<gene>
    <name evidence="1" type="ORF">NAEGRDRAFT_73239</name>
</gene>
<dbReference type="EMBL" id="GG738903">
    <property type="protein sequence ID" value="EFC39012.1"/>
    <property type="molecule type" value="Genomic_DNA"/>
</dbReference>
<keyword evidence="2" id="KW-1185">Reference proteome</keyword>
<accession>D2VW40</accession>
<dbReference type="OrthoDB" id="72419at2759"/>
<evidence type="ECO:0000313" key="2">
    <source>
        <dbReference type="Proteomes" id="UP000006671"/>
    </source>
</evidence>
<protein>
    <submittedName>
        <fullName evidence="1">Predicted protein</fullName>
    </submittedName>
</protein>
<evidence type="ECO:0000313" key="1">
    <source>
        <dbReference type="EMBL" id="EFC39012.1"/>
    </source>
</evidence>
<organism evidence="2">
    <name type="scientific">Naegleria gruberi</name>
    <name type="common">Amoeba</name>
    <dbReference type="NCBI Taxonomy" id="5762"/>
    <lineage>
        <taxon>Eukaryota</taxon>
        <taxon>Discoba</taxon>
        <taxon>Heterolobosea</taxon>
        <taxon>Tetramitia</taxon>
        <taxon>Eutetramitia</taxon>
        <taxon>Vahlkampfiidae</taxon>
        <taxon>Naegleria</taxon>
    </lineage>
</organism>
<dbReference type="InParanoid" id="D2VW40"/>
<dbReference type="GeneID" id="8854002"/>
<dbReference type="AlphaFoldDB" id="D2VW40"/>
<dbReference type="KEGG" id="ngr:NAEGRDRAFT_73239"/>
<dbReference type="SUPFAM" id="SSF63825">
    <property type="entry name" value="YWTD domain"/>
    <property type="match status" value="1"/>
</dbReference>
<name>D2VW40_NAEGR</name>
<dbReference type="Proteomes" id="UP000006671">
    <property type="component" value="Unassembled WGS sequence"/>
</dbReference>
<reference evidence="1 2" key="1">
    <citation type="journal article" date="2010" name="Cell">
        <title>The genome of Naegleria gruberi illuminates early eukaryotic versatility.</title>
        <authorList>
            <person name="Fritz-Laylin L.K."/>
            <person name="Prochnik S.E."/>
            <person name="Ginger M.L."/>
            <person name="Dacks J.B."/>
            <person name="Carpenter M.L."/>
            <person name="Field M.C."/>
            <person name="Kuo A."/>
            <person name="Paredez A."/>
            <person name="Chapman J."/>
            <person name="Pham J."/>
            <person name="Shu S."/>
            <person name="Neupane R."/>
            <person name="Cipriano M."/>
            <person name="Mancuso J."/>
            <person name="Tu H."/>
            <person name="Salamov A."/>
            <person name="Lindquist E."/>
            <person name="Shapiro H."/>
            <person name="Lucas S."/>
            <person name="Grigoriev I.V."/>
            <person name="Cande W.Z."/>
            <person name="Fulton C."/>
            <person name="Rokhsar D.S."/>
            <person name="Dawson S.C."/>
        </authorList>
    </citation>
    <scope>NUCLEOTIDE SEQUENCE [LARGE SCALE GENOMIC DNA]</scope>
    <source>
        <strain evidence="1 2">NEG-M</strain>
    </source>
</reference>